<evidence type="ECO:0008006" key="3">
    <source>
        <dbReference type="Google" id="ProtNLM"/>
    </source>
</evidence>
<evidence type="ECO:0000313" key="2">
    <source>
        <dbReference type="Proteomes" id="UP000239197"/>
    </source>
</evidence>
<dbReference type="Pfam" id="PF02452">
    <property type="entry name" value="PemK_toxin"/>
    <property type="match status" value="1"/>
</dbReference>
<dbReference type="Gene3D" id="2.30.30.110">
    <property type="match status" value="1"/>
</dbReference>
<dbReference type="OrthoDB" id="7565736at2"/>
<dbReference type="Proteomes" id="UP000239197">
    <property type="component" value="Chromosome"/>
</dbReference>
<name>A0A2L1ULN7_9GAMM</name>
<gene>
    <name evidence="1" type="ORF">BV494_02370</name>
</gene>
<proteinExistence type="predicted"/>
<dbReference type="KEGG" id="rox:BV494_02370"/>
<dbReference type="InterPro" id="IPR011067">
    <property type="entry name" value="Plasmid_toxin/cell-grow_inhib"/>
</dbReference>
<dbReference type="AlphaFoldDB" id="A0A2L1ULN7"/>
<sequence length="151" mass="16865">MSINFKPKVGQVLDCNYGVYPKDTNGCILDNIVDAHMPPEMVKRRLVIVLNGKLNGNSSIVVPLSTTLDEIKLKRGFHVQLDAGVIEDLKYFPPKTCWAKCDMVQTVSNRRLNKPMLAGRGWLSQCIPVNIITLIQQAILNSIKSSENLLM</sequence>
<dbReference type="GO" id="GO:0003677">
    <property type="term" value="F:DNA binding"/>
    <property type="evidence" value="ECO:0007669"/>
    <property type="project" value="InterPro"/>
</dbReference>
<protein>
    <recommendedName>
        <fullName evidence="3">Growth inhibitor PemK</fullName>
    </recommendedName>
</protein>
<dbReference type="InterPro" id="IPR003477">
    <property type="entry name" value="PemK-like"/>
</dbReference>
<organism evidence="1 2">
    <name type="scientific">Rahnella sikkimica</name>
    <dbReference type="NCBI Taxonomy" id="1805933"/>
    <lineage>
        <taxon>Bacteria</taxon>
        <taxon>Pseudomonadati</taxon>
        <taxon>Pseudomonadota</taxon>
        <taxon>Gammaproteobacteria</taxon>
        <taxon>Enterobacterales</taxon>
        <taxon>Yersiniaceae</taxon>
        <taxon>Rahnella</taxon>
    </lineage>
</organism>
<accession>A0A2L1ULN7</accession>
<keyword evidence="2" id="KW-1185">Reference proteome</keyword>
<dbReference type="EMBL" id="CP019062">
    <property type="protein sequence ID" value="AVF33847.1"/>
    <property type="molecule type" value="Genomic_DNA"/>
</dbReference>
<dbReference type="RefSeq" id="WP_104921407.1">
    <property type="nucleotide sequence ID" value="NZ_CP019062.1"/>
</dbReference>
<evidence type="ECO:0000313" key="1">
    <source>
        <dbReference type="EMBL" id="AVF33847.1"/>
    </source>
</evidence>
<reference evidence="2" key="1">
    <citation type="submission" date="2017-01" db="EMBL/GenBank/DDBJ databases">
        <title>Genome sequence of Rouxiella sp. ERMR1:05.</title>
        <authorList>
            <person name="Kumar R."/>
            <person name="Singh D."/>
            <person name="Kumar S."/>
        </authorList>
    </citation>
    <scope>NUCLEOTIDE SEQUENCE [LARGE SCALE GENOMIC DNA]</scope>
    <source>
        <strain evidence="2">ERMR1:05</strain>
    </source>
</reference>
<dbReference type="SUPFAM" id="SSF50118">
    <property type="entry name" value="Cell growth inhibitor/plasmid maintenance toxic component"/>
    <property type="match status" value="1"/>
</dbReference>